<dbReference type="SUPFAM" id="SSF46785">
    <property type="entry name" value="Winged helix' DNA-binding domain"/>
    <property type="match status" value="1"/>
</dbReference>
<accession>A0A7X5R3T8</accession>
<evidence type="ECO:0000259" key="4">
    <source>
        <dbReference type="PROSITE" id="PS50949"/>
    </source>
</evidence>
<name>A0A7X5R3T8_9MICO</name>
<evidence type="ECO:0000313" key="6">
    <source>
        <dbReference type="Proteomes" id="UP000541033"/>
    </source>
</evidence>
<keyword evidence="1" id="KW-0805">Transcription regulation</keyword>
<dbReference type="CDD" id="cd07377">
    <property type="entry name" value="WHTH_GntR"/>
    <property type="match status" value="1"/>
</dbReference>
<sequence length="249" mass="27091">MSAVDTAFHGLRNMIADGRISAGSKLPTETDLSAELGVARGSVREAVRMLGALGLVETRHGSGTYVSALRAEDIMRGLSLSIDLLPFDGLIELYEMRKVIESHATSLACARLSDEQLGDLSQIVERMESTEDSAESARLDHVFHRTIVDACGNPALGAFLEVFAARSRMYQIFVLPEGHEIMRESNGSHKSILNALLARDPVAAASAAFAHVAQTENWLRQYRPVITEDPVRDASHPTQHPAGPHRSQP</sequence>
<dbReference type="Pfam" id="PF00392">
    <property type="entry name" value="GntR"/>
    <property type="match status" value="1"/>
</dbReference>
<dbReference type="Pfam" id="PF07729">
    <property type="entry name" value="FCD"/>
    <property type="match status" value="1"/>
</dbReference>
<dbReference type="PRINTS" id="PR00035">
    <property type="entry name" value="HTHGNTR"/>
</dbReference>
<dbReference type="GO" id="GO:0003677">
    <property type="term" value="F:DNA binding"/>
    <property type="evidence" value="ECO:0007669"/>
    <property type="project" value="UniProtKB-KW"/>
</dbReference>
<dbReference type="PANTHER" id="PTHR43537">
    <property type="entry name" value="TRANSCRIPTIONAL REGULATOR, GNTR FAMILY"/>
    <property type="match status" value="1"/>
</dbReference>
<comment type="caution">
    <text evidence="5">The sequence shown here is derived from an EMBL/GenBank/DDBJ whole genome shotgun (WGS) entry which is preliminary data.</text>
</comment>
<gene>
    <name evidence="5" type="ORF">FHX76_003070</name>
</gene>
<evidence type="ECO:0000256" key="2">
    <source>
        <dbReference type="ARBA" id="ARBA00023125"/>
    </source>
</evidence>
<dbReference type="InterPro" id="IPR036388">
    <property type="entry name" value="WH-like_DNA-bd_sf"/>
</dbReference>
<dbReference type="AlphaFoldDB" id="A0A7X5R3T8"/>
<keyword evidence="3" id="KW-0804">Transcription</keyword>
<dbReference type="Gene3D" id="1.20.120.530">
    <property type="entry name" value="GntR ligand-binding domain-like"/>
    <property type="match status" value="1"/>
</dbReference>
<reference evidence="5 6" key="1">
    <citation type="submission" date="2020-02" db="EMBL/GenBank/DDBJ databases">
        <title>Sequencing the genomes of 1000 actinobacteria strains.</title>
        <authorList>
            <person name="Klenk H.-P."/>
        </authorList>
    </citation>
    <scope>NUCLEOTIDE SEQUENCE [LARGE SCALE GENOMIC DNA]</scope>
    <source>
        <strain evidence="5 6">DSM 27960</strain>
    </source>
</reference>
<dbReference type="InterPro" id="IPR011711">
    <property type="entry name" value="GntR_C"/>
</dbReference>
<dbReference type="RefSeq" id="WP_167152111.1">
    <property type="nucleotide sequence ID" value="NZ_JAAMOX010000003.1"/>
</dbReference>
<keyword evidence="2 5" id="KW-0238">DNA-binding</keyword>
<evidence type="ECO:0000256" key="3">
    <source>
        <dbReference type="ARBA" id="ARBA00023163"/>
    </source>
</evidence>
<evidence type="ECO:0000256" key="1">
    <source>
        <dbReference type="ARBA" id="ARBA00023015"/>
    </source>
</evidence>
<proteinExistence type="predicted"/>
<feature type="domain" description="HTH gntR-type" evidence="4">
    <location>
        <begin position="1"/>
        <end position="69"/>
    </location>
</feature>
<dbReference type="SMART" id="SM00345">
    <property type="entry name" value="HTH_GNTR"/>
    <property type="match status" value="1"/>
</dbReference>
<dbReference type="InterPro" id="IPR036390">
    <property type="entry name" value="WH_DNA-bd_sf"/>
</dbReference>
<dbReference type="GO" id="GO:0003700">
    <property type="term" value="F:DNA-binding transcription factor activity"/>
    <property type="evidence" value="ECO:0007669"/>
    <property type="project" value="InterPro"/>
</dbReference>
<organism evidence="5 6">
    <name type="scientific">Lysinibacter cavernae</name>
    <dbReference type="NCBI Taxonomy" id="1640652"/>
    <lineage>
        <taxon>Bacteria</taxon>
        <taxon>Bacillati</taxon>
        <taxon>Actinomycetota</taxon>
        <taxon>Actinomycetes</taxon>
        <taxon>Micrococcales</taxon>
        <taxon>Microbacteriaceae</taxon>
        <taxon>Lysinibacter</taxon>
    </lineage>
</organism>
<dbReference type="PANTHER" id="PTHR43537:SF5">
    <property type="entry name" value="UXU OPERON TRANSCRIPTIONAL REGULATOR"/>
    <property type="match status" value="1"/>
</dbReference>
<dbReference type="PROSITE" id="PS50949">
    <property type="entry name" value="HTH_GNTR"/>
    <property type="match status" value="1"/>
</dbReference>
<protein>
    <submittedName>
        <fullName evidence="5">DNA-binding FadR family transcriptional regulator</fullName>
    </submittedName>
</protein>
<evidence type="ECO:0000313" key="5">
    <source>
        <dbReference type="EMBL" id="NIH55155.1"/>
    </source>
</evidence>
<dbReference type="Proteomes" id="UP000541033">
    <property type="component" value="Unassembled WGS sequence"/>
</dbReference>
<dbReference type="SUPFAM" id="SSF48008">
    <property type="entry name" value="GntR ligand-binding domain-like"/>
    <property type="match status" value="1"/>
</dbReference>
<keyword evidence="6" id="KW-1185">Reference proteome</keyword>
<dbReference type="InterPro" id="IPR000524">
    <property type="entry name" value="Tscrpt_reg_HTH_GntR"/>
</dbReference>
<dbReference type="Gene3D" id="1.10.10.10">
    <property type="entry name" value="Winged helix-like DNA-binding domain superfamily/Winged helix DNA-binding domain"/>
    <property type="match status" value="1"/>
</dbReference>
<dbReference type="InterPro" id="IPR008920">
    <property type="entry name" value="TF_FadR/GntR_C"/>
</dbReference>
<dbReference type="EMBL" id="JAAMOX010000003">
    <property type="protein sequence ID" value="NIH55155.1"/>
    <property type="molecule type" value="Genomic_DNA"/>
</dbReference>
<dbReference type="SMART" id="SM00895">
    <property type="entry name" value="FCD"/>
    <property type="match status" value="1"/>
</dbReference>